<dbReference type="AlphaFoldDB" id="A0A1G6BR39"/>
<evidence type="ECO:0000313" key="9">
    <source>
        <dbReference type="EMBL" id="SDB23047.1"/>
    </source>
</evidence>
<evidence type="ECO:0000256" key="6">
    <source>
        <dbReference type="ARBA" id="ARBA00023136"/>
    </source>
</evidence>
<gene>
    <name evidence="9" type="ORF">SAMN02910417_01704</name>
</gene>
<dbReference type="InterPro" id="IPR050363">
    <property type="entry name" value="MIP/Aquaporin"/>
</dbReference>
<accession>A0A1G6BR39</accession>
<dbReference type="InterPro" id="IPR023271">
    <property type="entry name" value="Aquaporin-like"/>
</dbReference>
<keyword evidence="10" id="KW-1185">Reference proteome</keyword>
<organism evidence="9 10">
    <name type="scientific">Eubacterium oxidoreducens</name>
    <dbReference type="NCBI Taxonomy" id="1732"/>
    <lineage>
        <taxon>Bacteria</taxon>
        <taxon>Bacillati</taxon>
        <taxon>Bacillota</taxon>
        <taxon>Clostridia</taxon>
        <taxon>Eubacteriales</taxon>
        <taxon>Eubacteriaceae</taxon>
        <taxon>Eubacterium</taxon>
    </lineage>
</organism>
<feature type="transmembrane region" description="Helical" evidence="8">
    <location>
        <begin position="216"/>
        <end position="241"/>
    </location>
</feature>
<dbReference type="PANTHER" id="PTHR43829">
    <property type="entry name" value="AQUAPORIN OR AQUAGLYCEROPORIN RELATED"/>
    <property type="match status" value="1"/>
</dbReference>
<keyword evidence="3 7" id="KW-0813">Transport</keyword>
<feature type="transmembrane region" description="Helical" evidence="8">
    <location>
        <begin position="129"/>
        <end position="153"/>
    </location>
</feature>
<evidence type="ECO:0000256" key="8">
    <source>
        <dbReference type="SAM" id="Phobius"/>
    </source>
</evidence>
<keyword evidence="4 7" id="KW-0812">Transmembrane</keyword>
<dbReference type="STRING" id="1732.SAMN02910417_01704"/>
<dbReference type="SUPFAM" id="SSF81338">
    <property type="entry name" value="Aquaporin-like"/>
    <property type="match status" value="1"/>
</dbReference>
<reference evidence="9 10" key="1">
    <citation type="submission" date="2016-10" db="EMBL/GenBank/DDBJ databases">
        <authorList>
            <person name="de Groot N.N."/>
        </authorList>
    </citation>
    <scope>NUCLEOTIDE SEQUENCE [LARGE SCALE GENOMIC DNA]</scope>
    <source>
        <strain evidence="9 10">DSM 3217</strain>
    </source>
</reference>
<dbReference type="EMBL" id="FMXR01000012">
    <property type="protein sequence ID" value="SDB23047.1"/>
    <property type="molecule type" value="Genomic_DNA"/>
</dbReference>
<dbReference type="Gene3D" id="1.20.1080.10">
    <property type="entry name" value="Glycerol uptake facilitator protein"/>
    <property type="match status" value="1"/>
</dbReference>
<dbReference type="PANTHER" id="PTHR43829:SF9">
    <property type="entry name" value="AQUAPORIN-9"/>
    <property type="match status" value="1"/>
</dbReference>
<evidence type="ECO:0000256" key="7">
    <source>
        <dbReference type="RuleBase" id="RU000477"/>
    </source>
</evidence>
<dbReference type="Pfam" id="PF00230">
    <property type="entry name" value="MIP"/>
    <property type="match status" value="1"/>
</dbReference>
<dbReference type="OrthoDB" id="9807293at2"/>
<evidence type="ECO:0000256" key="1">
    <source>
        <dbReference type="ARBA" id="ARBA00004141"/>
    </source>
</evidence>
<dbReference type="GO" id="GO:0005886">
    <property type="term" value="C:plasma membrane"/>
    <property type="evidence" value="ECO:0007669"/>
    <property type="project" value="TreeGrafter"/>
</dbReference>
<feature type="transmembrane region" description="Helical" evidence="8">
    <location>
        <begin position="6"/>
        <end position="24"/>
    </location>
</feature>
<sequence length="242" mass="25598">MVYLSEFVGSLVFLLGGYCYMSNITLKNTLIGKLNFVELSFAWSLSVGFGLCIAVVLGGPALLNPGVVFGLLFSGGISASQAMLYLLMEFLAAGVAVALTVINFHDSFKASEGISKRGIFSAYPVQKNLVLNFVQEVCATFVFLFLVLAAVNVTEGKTAALQIGAIGFAAVFLLSLTLDLTGFSMNAMRSVFSSIWFALIPIPNKEGEKVDWAYQLVVNLVGSTIGGVLAVFAVNACMAALG</sequence>
<dbReference type="GO" id="GO:0015254">
    <property type="term" value="F:glycerol channel activity"/>
    <property type="evidence" value="ECO:0007669"/>
    <property type="project" value="TreeGrafter"/>
</dbReference>
<keyword evidence="5 8" id="KW-1133">Transmembrane helix</keyword>
<feature type="transmembrane region" description="Helical" evidence="8">
    <location>
        <begin position="83"/>
        <end position="108"/>
    </location>
</feature>
<proteinExistence type="inferred from homology"/>
<dbReference type="InterPro" id="IPR000425">
    <property type="entry name" value="MIP"/>
</dbReference>
<comment type="subcellular location">
    <subcellularLocation>
        <location evidence="1">Membrane</location>
        <topology evidence="1">Multi-pass membrane protein</topology>
    </subcellularLocation>
</comment>
<evidence type="ECO:0000256" key="4">
    <source>
        <dbReference type="ARBA" id="ARBA00022692"/>
    </source>
</evidence>
<name>A0A1G6BR39_EUBOX</name>
<keyword evidence="6 8" id="KW-0472">Membrane</keyword>
<comment type="similarity">
    <text evidence="2 7">Belongs to the MIP/aquaporin (TC 1.A.8) family.</text>
</comment>
<feature type="transmembrane region" description="Helical" evidence="8">
    <location>
        <begin position="159"/>
        <end position="180"/>
    </location>
</feature>
<dbReference type="PRINTS" id="PR00783">
    <property type="entry name" value="MINTRINSICP"/>
</dbReference>
<feature type="transmembrane region" description="Helical" evidence="8">
    <location>
        <begin position="36"/>
        <end position="63"/>
    </location>
</feature>
<dbReference type="Proteomes" id="UP000199228">
    <property type="component" value="Unassembled WGS sequence"/>
</dbReference>
<protein>
    <submittedName>
        <fullName evidence="9">Glycerol uptake facilitator protein</fullName>
    </submittedName>
</protein>
<dbReference type="RefSeq" id="WP_090173940.1">
    <property type="nucleotide sequence ID" value="NZ_FMXR01000012.1"/>
</dbReference>
<evidence type="ECO:0000256" key="5">
    <source>
        <dbReference type="ARBA" id="ARBA00022989"/>
    </source>
</evidence>
<evidence type="ECO:0000313" key="10">
    <source>
        <dbReference type="Proteomes" id="UP000199228"/>
    </source>
</evidence>
<evidence type="ECO:0000256" key="2">
    <source>
        <dbReference type="ARBA" id="ARBA00006175"/>
    </source>
</evidence>
<evidence type="ECO:0000256" key="3">
    <source>
        <dbReference type="ARBA" id="ARBA00022448"/>
    </source>
</evidence>